<name>A0AAE8W5F1_9ACTN</name>
<organism evidence="3 4">
    <name type="scientific">Streptomyces ipomoeae</name>
    <dbReference type="NCBI Taxonomy" id="103232"/>
    <lineage>
        <taxon>Bacteria</taxon>
        <taxon>Bacillati</taxon>
        <taxon>Actinomycetota</taxon>
        <taxon>Actinomycetes</taxon>
        <taxon>Kitasatosporales</taxon>
        <taxon>Streptomycetaceae</taxon>
        <taxon>Streptomyces</taxon>
    </lineage>
</organism>
<dbReference type="InterPro" id="IPR036390">
    <property type="entry name" value="WH_DNA-bd_sf"/>
</dbReference>
<dbReference type="InterPro" id="IPR036388">
    <property type="entry name" value="WH-like_DNA-bd_sf"/>
</dbReference>
<evidence type="ECO:0000313" key="4">
    <source>
        <dbReference type="Proteomes" id="UP000318720"/>
    </source>
</evidence>
<dbReference type="InterPro" id="IPR006199">
    <property type="entry name" value="LexA_DNA-bd_dom"/>
</dbReference>
<dbReference type="Proteomes" id="UP000318720">
    <property type="component" value="Unassembled WGS sequence"/>
</dbReference>
<sequence>MSEITAIPETEGNTPSPAEAELTDRQRKVLTFIREAAKVRGFAPSLREIGEAVGLASTSSVHYQLKQLQEKGLLTTPDPRLPRAYRVTDGSPAQGVPALRHIGCFLLASDTGEKETGRAVVLKVVLEPAIRRALLAGAQLTVQQLPVTDGDARALADAVLLGQVTAVSHPLSITHAPPEAAAGEASSN</sequence>
<gene>
    <name evidence="3" type="ORF">Sipo8835_16115</name>
</gene>
<reference evidence="3 4" key="1">
    <citation type="submission" date="2019-03" db="EMBL/GenBank/DDBJ databases">
        <title>Comparative genomic analyses of the sweetpotato soil rot pathogen, Streptomyces ipomoeae.</title>
        <authorList>
            <person name="Ruschel Soares N."/>
            <person name="Badger J.H."/>
            <person name="Huguet-Tapia J.C."/>
            <person name="Clark C.A."/>
            <person name="Pettis G.S."/>
        </authorList>
    </citation>
    <scope>NUCLEOTIDE SEQUENCE [LARGE SCALE GENOMIC DNA]</scope>
    <source>
        <strain evidence="3 4">88-35</strain>
    </source>
</reference>
<dbReference type="InterPro" id="IPR050077">
    <property type="entry name" value="LexA_repressor"/>
</dbReference>
<protein>
    <recommendedName>
        <fullName evidence="2">LexA repressor DNA-binding domain-containing protein</fullName>
    </recommendedName>
</protein>
<proteinExistence type="predicted"/>
<feature type="domain" description="LexA repressor DNA-binding" evidence="2">
    <location>
        <begin position="21"/>
        <end position="83"/>
    </location>
</feature>
<evidence type="ECO:0000259" key="2">
    <source>
        <dbReference type="Pfam" id="PF01726"/>
    </source>
</evidence>
<accession>A0AAE8W5F1</accession>
<dbReference type="PANTHER" id="PTHR33516:SF2">
    <property type="entry name" value="LEXA REPRESSOR-RELATED"/>
    <property type="match status" value="1"/>
</dbReference>
<dbReference type="AlphaFoldDB" id="A0AAE8W5F1"/>
<dbReference type="Gene3D" id="1.10.10.10">
    <property type="entry name" value="Winged helix-like DNA-binding domain superfamily/Winged helix DNA-binding domain"/>
    <property type="match status" value="1"/>
</dbReference>
<dbReference type="Pfam" id="PF01726">
    <property type="entry name" value="LexA_DNA_bind"/>
    <property type="match status" value="1"/>
</dbReference>
<dbReference type="RefSeq" id="WP_141582589.1">
    <property type="nucleotide sequence ID" value="NZ_SPAY01000012.1"/>
</dbReference>
<evidence type="ECO:0000256" key="1">
    <source>
        <dbReference type="SAM" id="MobiDB-lite"/>
    </source>
</evidence>
<dbReference type="SUPFAM" id="SSF46785">
    <property type="entry name" value="Winged helix' DNA-binding domain"/>
    <property type="match status" value="1"/>
</dbReference>
<dbReference type="GO" id="GO:0006508">
    <property type="term" value="P:proteolysis"/>
    <property type="evidence" value="ECO:0007669"/>
    <property type="project" value="InterPro"/>
</dbReference>
<feature type="region of interest" description="Disordered" evidence="1">
    <location>
        <begin position="1"/>
        <end position="22"/>
    </location>
</feature>
<dbReference type="GO" id="GO:0004252">
    <property type="term" value="F:serine-type endopeptidase activity"/>
    <property type="evidence" value="ECO:0007669"/>
    <property type="project" value="InterPro"/>
</dbReference>
<evidence type="ECO:0000313" key="3">
    <source>
        <dbReference type="EMBL" id="TQE34043.1"/>
    </source>
</evidence>
<dbReference type="PANTHER" id="PTHR33516">
    <property type="entry name" value="LEXA REPRESSOR"/>
    <property type="match status" value="1"/>
</dbReference>
<dbReference type="EMBL" id="SPAZ01000142">
    <property type="protein sequence ID" value="TQE34043.1"/>
    <property type="molecule type" value="Genomic_DNA"/>
</dbReference>
<comment type="caution">
    <text evidence="3">The sequence shown here is derived from an EMBL/GenBank/DDBJ whole genome shotgun (WGS) entry which is preliminary data.</text>
</comment>